<dbReference type="EMBL" id="JAPHNI010000333">
    <property type="protein sequence ID" value="KAJ8112331.1"/>
    <property type="molecule type" value="Genomic_DNA"/>
</dbReference>
<reference evidence="1" key="1">
    <citation type="submission" date="2022-11" db="EMBL/GenBank/DDBJ databases">
        <title>Genome Sequence of Boeremia exigua.</title>
        <authorList>
            <person name="Buettner E."/>
        </authorList>
    </citation>
    <scope>NUCLEOTIDE SEQUENCE</scope>
    <source>
        <strain evidence="1">CU02</strain>
    </source>
</reference>
<protein>
    <submittedName>
        <fullName evidence="1">Uncharacterized protein</fullName>
    </submittedName>
</protein>
<proteinExistence type="predicted"/>
<sequence length="163" mass="18092">MPSLPMSAATPPVVITSNHTLNGNKYREVAYHLDGQNRYVAQSYDVRPFPQHSSPAHLPCTQRLLPIEYSSVRQSDTAARASPSTTTSKKPMVIVQSRGCVLQDKPHAKKTKVAECSRPIPPPTPRPRLLSSPELSDVEDDRPFCYCDASKNCVYASCRRALR</sequence>
<accession>A0ACC2IAW3</accession>
<dbReference type="Proteomes" id="UP001153331">
    <property type="component" value="Unassembled WGS sequence"/>
</dbReference>
<evidence type="ECO:0000313" key="2">
    <source>
        <dbReference type="Proteomes" id="UP001153331"/>
    </source>
</evidence>
<organism evidence="1 2">
    <name type="scientific">Boeremia exigua</name>
    <dbReference type="NCBI Taxonomy" id="749465"/>
    <lineage>
        <taxon>Eukaryota</taxon>
        <taxon>Fungi</taxon>
        <taxon>Dikarya</taxon>
        <taxon>Ascomycota</taxon>
        <taxon>Pezizomycotina</taxon>
        <taxon>Dothideomycetes</taxon>
        <taxon>Pleosporomycetidae</taxon>
        <taxon>Pleosporales</taxon>
        <taxon>Pleosporineae</taxon>
        <taxon>Didymellaceae</taxon>
        <taxon>Boeremia</taxon>
    </lineage>
</organism>
<evidence type="ECO:0000313" key="1">
    <source>
        <dbReference type="EMBL" id="KAJ8112331.1"/>
    </source>
</evidence>
<comment type="caution">
    <text evidence="1">The sequence shown here is derived from an EMBL/GenBank/DDBJ whole genome shotgun (WGS) entry which is preliminary data.</text>
</comment>
<name>A0ACC2IAW3_9PLEO</name>
<keyword evidence="2" id="KW-1185">Reference proteome</keyword>
<gene>
    <name evidence="1" type="ORF">OPT61_g5275</name>
</gene>